<dbReference type="Gene3D" id="2.60.260.20">
    <property type="entry name" value="Urease metallochaperone UreE, N-terminal domain"/>
    <property type="match status" value="1"/>
</dbReference>
<evidence type="ECO:0000313" key="2">
    <source>
        <dbReference type="EMBL" id="MET3525524.1"/>
    </source>
</evidence>
<dbReference type="EMBL" id="JBEPLU010000001">
    <property type="protein sequence ID" value="MET3525524.1"/>
    <property type="molecule type" value="Genomic_DNA"/>
</dbReference>
<feature type="domain" description="J" evidence="1">
    <location>
        <begin position="13"/>
        <end position="67"/>
    </location>
</feature>
<evidence type="ECO:0000259" key="1">
    <source>
        <dbReference type="PROSITE" id="PS50076"/>
    </source>
</evidence>
<organism evidence="2 3">
    <name type="scientific">Phenylobacterium koreense</name>
    <dbReference type="NCBI Taxonomy" id="266125"/>
    <lineage>
        <taxon>Bacteria</taxon>
        <taxon>Pseudomonadati</taxon>
        <taxon>Pseudomonadota</taxon>
        <taxon>Alphaproteobacteria</taxon>
        <taxon>Caulobacterales</taxon>
        <taxon>Caulobacteraceae</taxon>
        <taxon>Phenylobacterium</taxon>
    </lineage>
</organism>
<keyword evidence="3" id="KW-1185">Reference proteome</keyword>
<keyword evidence="2" id="KW-0238">DNA-binding</keyword>
<dbReference type="InterPro" id="IPR001623">
    <property type="entry name" value="DnaJ_domain"/>
</dbReference>
<dbReference type="Proteomes" id="UP001549110">
    <property type="component" value="Unassembled WGS sequence"/>
</dbReference>
<reference evidence="2 3" key="1">
    <citation type="submission" date="2024-06" db="EMBL/GenBank/DDBJ databases">
        <title>Genomic Encyclopedia of Type Strains, Phase IV (KMG-IV): sequencing the most valuable type-strain genomes for metagenomic binning, comparative biology and taxonomic classification.</title>
        <authorList>
            <person name="Goeker M."/>
        </authorList>
    </citation>
    <scope>NUCLEOTIDE SEQUENCE [LARGE SCALE GENOMIC DNA]</scope>
    <source>
        <strain evidence="2 3">DSM 17809</strain>
    </source>
</reference>
<dbReference type="Pfam" id="PF00226">
    <property type="entry name" value="DnaJ"/>
    <property type="match status" value="1"/>
</dbReference>
<protein>
    <submittedName>
        <fullName evidence="2">Curved DNA-binding protein</fullName>
    </submittedName>
</protein>
<name>A0ABV2EES3_9CAUL</name>
<comment type="caution">
    <text evidence="2">The sequence shown here is derived from an EMBL/GenBank/DDBJ whole genome shotgun (WGS) entry which is preliminary data.</text>
</comment>
<dbReference type="SMART" id="SM00271">
    <property type="entry name" value="DnaJ"/>
    <property type="match status" value="1"/>
</dbReference>
<dbReference type="GO" id="GO:0003677">
    <property type="term" value="F:DNA binding"/>
    <property type="evidence" value="ECO:0007669"/>
    <property type="project" value="UniProtKB-KW"/>
</dbReference>
<gene>
    <name evidence="2" type="ORF">ABID41_000619</name>
</gene>
<dbReference type="CDD" id="cd06257">
    <property type="entry name" value="DnaJ"/>
    <property type="match status" value="1"/>
</dbReference>
<accession>A0ABV2EES3</accession>
<dbReference type="PROSITE" id="PS50076">
    <property type="entry name" value="DNAJ_2"/>
    <property type="match status" value="1"/>
</dbReference>
<proteinExistence type="predicted"/>
<dbReference type="RefSeq" id="WP_354297175.1">
    <property type="nucleotide sequence ID" value="NZ_JBEPLU010000001.1"/>
</dbReference>
<dbReference type="InterPro" id="IPR036869">
    <property type="entry name" value="J_dom_sf"/>
</dbReference>
<dbReference type="SUPFAM" id="SSF46565">
    <property type="entry name" value="Chaperone J-domain"/>
    <property type="match status" value="1"/>
</dbReference>
<dbReference type="Gene3D" id="1.10.287.110">
    <property type="entry name" value="DnaJ domain"/>
    <property type="match status" value="1"/>
</dbReference>
<evidence type="ECO:0000313" key="3">
    <source>
        <dbReference type="Proteomes" id="UP001549110"/>
    </source>
</evidence>
<sequence length="235" mass="25376">MAAAPATTITRKRAREILRLGQAATAADLRKAFREAAKGAHPDRAGGDADRFREVVEAYRLLSEEGPADRIVQPPSTGRFSADEDRILPITPRLAMDGGVVLRERPGAAALKITLPPGLRSGDRLRAADTIFEIAIRGDRDVMVRGHDVWLTAALHPHVLAQGGRVSVDTPLGRRVVWITSKAAERGLLRLAGQGLPARGEHPQGHLFLRLAKQPRATDSVAAALRRRFAAAWAA</sequence>